<reference evidence="2" key="2">
    <citation type="submission" date="2020-09" db="EMBL/GenBank/DDBJ databases">
        <authorList>
            <person name="Sun Q."/>
            <person name="Zhou Y."/>
        </authorList>
    </citation>
    <scope>NUCLEOTIDE SEQUENCE</scope>
    <source>
        <strain evidence="2">CGMCC 1.12214</strain>
    </source>
</reference>
<feature type="signal peptide" evidence="1">
    <location>
        <begin position="1"/>
        <end position="25"/>
    </location>
</feature>
<evidence type="ECO:0008006" key="4">
    <source>
        <dbReference type="Google" id="ProtNLM"/>
    </source>
</evidence>
<keyword evidence="3" id="KW-1185">Reference proteome</keyword>
<sequence length="146" mass="14539">MTSFATLLLTIALALYPLSGGRAMATGAPHAQAVAAQAKAAVQGADAHVRHGGGDHRESSAVNADAAAVHVHASPEDHGLQHAAESPCSGDHGSSSCCSVSCHAMAPLAGAAVPAQRHVVMLIGVATLPMPHGVGFDGLLRPPRPA</sequence>
<dbReference type="Proteomes" id="UP000603912">
    <property type="component" value="Unassembled WGS sequence"/>
</dbReference>
<organism evidence="2 3">
    <name type="scientific">Alsobacter metallidurans</name>
    <dbReference type="NCBI Taxonomy" id="340221"/>
    <lineage>
        <taxon>Bacteria</taxon>
        <taxon>Pseudomonadati</taxon>
        <taxon>Pseudomonadota</taxon>
        <taxon>Alphaproteobacteria</taxon>
        <taxon>Hyphomicrobiales</taxon>
        <taxon>Alsobacteraceae</taxon>
        <taxon>Alsobacter</taxon>
    </lineage>
</organism>
<feature type="chain" id="PRO_5037931102" description="CopL family metal-binding regulatory protein" evidence="1">
    <location>
        <begin position="26"/>
        <end position="146"/>
    </location>
</feature>
<evidence type="ECO:0000313" key="3">
    <source>
        <dbReference type="Proteomes" id="UP000603912"/>
    </source>
</evidence>
<gene>
    <name evidence="2" type="ORF">GCM10007036_22290</name>
</gene>
<protein>
    <recommendedName>
        <fullName evidence="4">CopL family metal-binding regulatory protein</fullName>
    </recommendedName>
</protein>
<keyword evidence="1" id="KW-0732">Signal</keyword>
<dbReference type="EMBL" id="BMES01000002">
    <property type="protein sequence ID" value="GGH19406.1"/>
    <property type="molecule type" value="Genomic_DNA"/>
</dbReference>
<evidence type="ECO:0000256" key="1">
    <source>
        <dbReference type="SAM" id="SignalP"/>
    </source>
</evidence>
<evidence type="ECO:0000313" key="2">
    <source>
        <dbReference type="EMBL" id="GGH19406.1"/>
    </source>
</evidence>
<name>A0A917I751_9HYPH</name>
<reference evidence="2" key="1">
    <citation type="journal article" date="2014" name="Int. J. Syst. Evol. Microbiol.">
        <title>Complete genome sequence of Corynebacterium casei LMG S-19264T (=DSM 44701T), isolated from a smear-ripened cheese.</title>
        <authorList>
            <consortium name="US DOE Joint Genome Institute (JGI-PGF)"/>
            <person name="Walter F."/>
            <person name="Albersmeier A."/>
            <person name="Kalinowski J."/>
            <person name="Ruckert C."/>
        </authorList>
    </citation>
    <scope>NUCLEOTIDE SEQUENCE</scope>
    <source>
        <strain evidence="2">CGMCC 1.12214</strain>
    </source>
</reference>
<accession>A0A917I751</accession>
<dbReference type="AlphaFoldDB" id="A0A917I751"/>
<dbReference type="RefSeq" id="WP_188517849.1">
    <property type="nucleotide sequence ID" value="NZ_BMES01000002.1"/>
</dbReference>
<comment type="caution">
    <text evidence="2">The sequence shown here is derived from an EMBL/GenBank/DDBJ whole genome shotgun (WGS) entry which is preliminary data.</text>
</comment>
<proteinExistence type="predicted"/>